<sequence>MLILDEVDFKYGKKDLFRNLNLDLKPGNIYGLLGKNGAGKTTLLKIMAGLLFSSEGSCEFSGMDVSKRLPSFLEDVFFLPEEFYLPPIKGSLFLSLRAPFYPNFDYKSFSDYILDFGIELEKPLNTLSFGQKKKFLLSFGLATGTSLVIMDEPTNGLDIPSKTILRRIIAKSMDDNRIILISTHQVKDVENLIDPIIILEDGAVIFNQSTYDVSTNLSMGDSKVLSGDEIYTQEVLGGYQTVEKNITGEESLVDLELLFNSVITQPEKLNSVFNKGGSDE</sequence>
<evidence type="ECO:0000256" key="2">
    <source>
        <dbReference type="ARBA" id="ARBA00022741"/>
    </source>
</evidence>
<evidence type="ECO:0000313" key="5">
    <source>
        <dbReference type="EMBL" id="QEN05219.1"/>
    </source>
</evidence>
<dbReference type="InterPro" id="IPR051782">
    <property type="entry name" value="ABC_Transporter_VariousFunc"/>
</dbReference>
<name>A0A5C1QE06_9SPIO</name>
<proteinExistence type="predicted"/>
<dbReference type="AlphaFoldDB" id="A0A5C1QE06"/>
<reference evidence="5 6" key="2">
    <citation type="submission" date="2019-09" db="EMBL/GenBank/DDBJ databases">
        <title>Complete Genome Sequence and Methylome Analysis of free living Spirochaetas.</title>
        <authorList>
            <person name="Leshcheva N."/>
            <person name="Mikheeva N."/>
        </authorList>
    </citation>
    <scope>NUCLEOTIDE SEQUENCE [LARGE SCALE GENOMIC DNA]</scope>
    <source>
        <strain evidence="5 6">P</strain>
    </source>
</reference>
<dbReference type="Gene3D" id="3.40.50.300">
    <property type="entry name" value="P-loop containing nucleotide triphosphate hydrolases"/>
    <property type="match status" value="1"/>
</dbReference>
<dbReference type="RefSeq" id="WP_149568458.1">
    <property type="nucleotide sequence ID" value="NZ_CP035807.1"/>
</dbReference>
<reference evidence="5 6" key="1">
    <citation type="submission" date="2019-02" db="EMBL/GenBank/DDBJ databases">
        <authorList>
            <person name="Fomenkov A."/>
            <person name="Dubinina G."/>
            <person name="Grabovich M."/>
            <person name="Vincze T."/>
            <person name="Roberts R.J."/>
        </authorList>
    </citation>
    <scope>NUCLEOTIDE SEQUENCE [LARGE SCALE GENOMIC DNA]</scope>
    <source>
        <strain evidence="5 6">P</strain>
    </source>
</reference>
<dbReference type="PANTHER" id="PTHR42939">
    <property type="entry name" value="ABC TRANSPORTER ATP-BINDING PROTEIN ALBC-RELATED"/>
    <property type="match status" value="1"/>
</dbReference>
<dbReference type="EMBL" id="CP035807">
    <property type="protein sequence ID" value="QEN05219.1"/>
    <property type="molecule type" value="Genomic_DNA"/>
</dbReference>
<dbReference type="GO" id="GO:0005524">
    <property type="term" value="F:ATP binding"/>
    <property type="evidence" value="ECO:0007669"/>
    <property type="project" value="UniProtKB-KW"/>
</dbReference>
<dbReference type="Proteomes" id="UP000323824">
    <property type="component" value="Chromosome"/>
</dbReference>
<dbReference type="SUPFAM" id="SSF52540">
    <property type="entry name" value="P-loop containing nucleoside triphosphate hydrolases"/>
    <property type="match status" value="1"/>
</dbReference>
<dbReference type="InterPro" id="IPR027417">
    <property type="entry name" value="P-loop_NTPase"/>
</dbReference>
<dbReference type="CDD" id="cd03230">
    <property type="entry name" value="ABC_DR_subfamily_A"/>
    <property type="match status" value="1"/>
</dbReference>
<dbReference type="InterPro" id="IPR003439">
    <property type="entry name" value="ABC_transporter-like_ATP-bd"/>
</dbReference>
<keyword evidence="2" id="KW-0547">Nucleotide-binding</keyword>
<dbReference type="PROSITE" id="PS50893">
    <property type="entry name" value="ABC_TRANSPORTER_2"/>
    <property type="match status" value="1"/>
</dbReference>
<evidence type="ECO:0000256" key="3">
    <source>
        <dbReference type="ARBA" id="ARBA00022840"/>
    </source>
</evidence>
<organism evidence="5 6">
    <name type="scientific">Thiospirochaeta perfilievii</name>
    <dbReference type="NCBI Taxonomy" id="252967"/>
    <lineage>
        <taxon>Bacteria</taxon>
        <taxon>Pseudomonadati</taxon>
        <taxon>Spirochaetota</taxon>
        <taxon>Spirochaetia</taxon>
        <taxon>Spirochaetales</taxon>
        <taxon>Spirochaetaceae</taxon>
        <taxon>Thiospirochaeta</taxon>
    </lineage>
</organism>
<dbReference type="GO" id="GO:0016887">
    <property type="term" value="F:ATP hydrolysis activity"/>
    <property type="evidence" value="ECO:0007669"/>
    <property type="project" value="InterPro"/>
</dbReference>
<feature type="domain" description="ABC transporter" evidence="4">
    <location>
        <begin position="2"/>
        <end position="226"/>
    </location>
</feature>
<evidence type="ECO:0000259" key="4">
    <source>
        <dbReference type="PROSITE" id="PS50893"/>
    </source>
</evidence>
<keyword evidence="3 5" id="KW-0067">ATP-binding</keyword>
<dbReference type="KEGG" id="sper:EW093_11020"/>
<keyword evidence="6" id="KW-1185">Reference proteome</keyword>
<dbReference type="InterPro" id="IPR003593">
    <property type="entry name" value="AAA+_ATPase"/>
</dbReference>
<keyword evidence="1" id="KW-0813">Transport</keyword>
<protein>
    <submittedName>
        <fullName evidence="5">ABC transporter ATP-binding protein</fullName>
    </submittedName>
</protein>
<gene>
    <name evidence="5" type="ORF">EW093_11020</name>
</gene>
<dbReference type="OrthoDB" id="9804819at2"/>
<dbReference type="Pfam" id="PF00005">
    <property type="entry name" value="ABC_tran"/>
    <property type="match status" value="1"/>
</dbReference>
<evidence type="ECO:0000313" key="6">
    <source>
        <dbReference type="Proteomes" id="UP000323824"/>
    </source>
</evidence>
<evidence type="ECO:0000256" key="1">
    <source>
        <dbReference type="ARBA" id="ARBA00022448"/>
    </source>
</evidence>
<dbReference type="PANTHER" id="PTHR42939:SF1">
    <property type="entry name" value="ABC TRANSPORTER ATP-BINDING PROTEIN ALBC-RELATED"/>
    <property type="match status" value="1"/>
</dbReference>
<dbReference type="SMART" id="SM00382">
    <property type="entry name" value="AAA"/>
    <property type="match status" value="1"/>
</dbReference>
<accession>A0A5C1QE06</accession>